<evidence type="ECO:0000256" key="6">
    <source>
        <dbReference type="PROSITE-ProRule" id="PRU00339"/>
    </source>
</evidence>
<organism evidence="9 10">
    <name type="scientific">Filimonas effusa</name>
    <dbReference type="NCBI Taxonomy" id="2508721"/>
    <lineage>
        <taxon>Bacteria</taxon>
        <taxon>Pseudomonadati</taxon>
        <taxon>Bacteroidota</taxon>
        <taxon>Chitinophagia</taxon>
        <taxon>Chitinophagales</taxon>
        <taxon>Chitinophagaceae</taxon>
        <taxon>Filimonas</taxon>
    </lineage>
</organism>
<keyword evidence="5" id="KW-0998">Cell outer membrane</keyword>
<dbReference type="AlphaFoldDB" id="A0A4Q1DB70"/>
<dbReference type="Gene3D" id="1.25.40.390">
    <property type="match status" value="1"/>
</dbReference>
<evidence type="ECO:0000256" key="1">
    <source>
        <dbReference type="ARBA" id="ARBA00004442"/>
    </source>
</evidence>
<gene>
    <name evidence="9" type="ORF">ESB13_04930</name>
</gene>
<feature type="domain" description="RagB/SusD" evidence="7">
    <location>
        <begin position="368"/>
        <end position="441"/>
    </location>
</feature>
<comment type="subcellular location">
    <subcellularLocation>
        <location evidence="1">Cell outer membrane</location>
    </subcellularLocation>
</comment>
<evidence type="ECO:0000256" key="5">
    <source>
        <dbReference type="ARBA" id="ARBA00023237"/>
    </source>
</evidence>
<evidence type="ECO:0000256" key="3">
    <source>
        <dbReference type="ARBA" id="ARBA00022729"/>
    </source>
</evidence>
<dbReference type="InterPro" id="IPR012944">
    <property type="entry name" value="SusD_RagB_dom"/>
</dbReference>
<evidence type="ECO:0000259" key="8">
    <source>
        <dbReference type="Pfam" id="PF14322"/>
    </source>
</evidence>
<dbReference type="InterPro" id="IPR033985">
    <property type="entry name" value="SusD-like_N"/>
</dbReference>
<dbReference type="Pfam" id="PF07980">
    <property type="entry name" value="SusD_RagB"/>
    <property type="match status" value="1"/>
</dbReference>
<protein>
    <submittedName>
        <fullName evidence="9">RagB/SusD family nutrient uptake outer membrane protein</fullName>
    </submittedName>
</protein>
<accession>A0A4Q1DB70</accession>
<dbReference type="InterPro" id="IPR019734">
    <property type="entry name" value="TPR_rpt"/>
</dbReference>
<keyword evidence="10" id="KW-1185">Reference proteome</keyword>
<dbReference type="SUPFAM" id="SSF48452">
    <property type="entry name" value="TPR-like"/>
    <property type="match status" value="1"/>
</dbReference>
<evidence type="ECO:0000313" key="9">
    <source>
        <dbReference type="EMBL" id="RXK86158.1"/>
    </source>
</evidence>
<dbReference type="OrthoDB" id="697229at2"/>
<comment type="caution">
    <text evidence="9">The sequence shown here is derived from an EMBL/GenBank/DDBJ whole genome shotgun (WGS) entry which is preliminary data.</text>
</comment>
<keyword evidence="4" id="KW-0472">Membrane</keyword>
<feature type="domain" description="SusD-like N-terminal" evidence="8">
    <location>
        <begin position="69"/>
        <end position="233"/>
    </location>
</feature>
<evidence type="ECO:0000259" key="7">
    <source>
        <dbReference type="Pfam" id="PF07980"/>
    </source>
</evidence>
<evidence type="ECO:0000256" key="2">
    <source>
        <dbReference type="ARBA" id="ARBA00006275"/>
    </source>
</evidence>
<name>A0A4Q1DB70_9BACT</name>
<dbReference type="Proteomes" id="UP000290545">
    <property type="component" value="Unassembled WGS sequence"/>
</dbReference>
<keyword evidence="6" id="KW-0802">TPR repeat</keyword>
<dbReference type="Pfam" id="PF14322">
    <property type="entry name" value="SusD-like_3"/>
    <property type="match status" value="1"/>
</dbReference>
<sequence>MFHSKNKKFMKYLKIISIFLLMGVFSSCSKSFLEIDPKGRIIATQTNDYRNLFYNGTLLSLGTADMQILLGDEVVAQSAVLNSMSQGVQQAFRWADDLYDDATDAPELTNVTAQIYVLNKIINEVMESERGTEAEKQALRAEARATRAWSYFQFISLYGKPYDPATAATDPGVPIILDADVTATTFTRASVQEVYDFIIKDITESLPLLPRNNDARSRMSQAGAEILLGKVYMFMGKFDQALPLLESAFNHLPNGTLPVGLYDYNTLLAPGGAWYFAPTVSYYIGAPLPWASTETLFARQFSSQYQYQHGVLLLKKEAYELYGNNDKRKLFYTRTPAYSSYGTQLTVPGAMRKFAPSAAVAIGISMPELYLLRAECYARTGALSAAKADLKTLRSKRMPDADAEVTITDKNALIRFVIDERIREFAFTGLRWFDMRRLSVDPLFAAQTYEHIVYGPDGNEVERLPLRKERFTLRFPLKVMLQNPGMTNNP</sequence>
<proteinExistence type="inferred from homology"/>
<comment type="similarity">
    <text evidence="2">Belongs to the SusD family.</text>
</comment>
<evidence type="ECO:0000256" key="4">
    <source>
        <dbReference type="ARBA" id="ARBA00023136"/>
    </source>
</evidence>
<dbReference type="PROSITE" id="PS51257">
    <property type="entry name" value="PROKAR_LIPOPROTEIN"/>
    <property type="match status" value="1"/>
</dbReference>
<dbReference type="PROSITE" id="PS50005">
    <property type="entry name" value="TPR"/>
    <property type="match status" value="1"/>
</dbReference>
<keyword evidence="3" id="KW-0732">Signal</keyword>
<reference evidence="9 10" key="1">
    <citation type="submission" date="2019-01" db="EMBL/GenBank/DDBJ databases">
        <title>Filimonas sp. strain TTM-71.</title>
        <authorList>
            <person name="Chen W.-M."/>
        </authorList>
    </citation>
    <scope>NUCLEOTIDE SEQUENCE [LARGE SCALE GENOMIC DNA]</scope>
    <source>
        <strain evidence="9 10">TTM-71</strain>
    </source>
</reference>
<feature type="repeat" description="TPR" evidence="6">
    <location>
        <begin position="222"/>
        <end position="255"/>
    </location>
</feature>
<dbReference type="GO" id="GO:0009279">
    <property type="term" value="C:cell outer membrane"/>
    <property type="evidence" value="ECO:0007669"/>
    <property type="project" value="UniProtKB-SubCell"/>
</dbReference>
<evidence type="ECO:0000313" key="10">
    <source>
        <dbReference type="Proteomes" id="UP000290545"/>
    </source>
</evidence>
<dbReference type="InterPro" id="IPR011990">
    <property type="entry name" value="TPR-like_helical_dom_sf"/>
</dbReference>
<dbReference type="EMBL" id="SDHZ01000001">
    <property type="protein sequence ID" value="RXK86158.1"/>
    <property type="molecule type" value="Genomic_DNA"/>
</dbReference>